<dbReference type="AlphaFoldDB" id="A0A6L6X7J1"/>
<comment type="caution">
    <text evidence="2">The sequence shown here is derived from an EMBL/GenBank/DDBJ whole genome shotgun (WGS) entry which is preliminary data.</text>
</comment>
<keyword evidence="3" id="KW-1185">Reference proteome</keyword>
<dbReference type="Proteomes" id="UP000483802">
    <property type="component" value="Unassembled WGS sequence"/>
</dbReference>
<sequence length="61" mass="7007">MNETFAYELHGIRTAELARQAQHDRLVREAKRARRGGRNGSHEAERRVSATRATDRFTRAA</sequence>
<feature type="compositionally biased region" description="Basic and acidic residues" evidence="1">
    <location>
        <begin position="40"/>
        <end position="61"/>
    </location>
</feature>
<evidence type="ECO:0000313" key="3">
    <source>
        <dbReference type="Proteomes" id="UP000483802"/>
    </source>
</evidence>
<proteinExistence type="predicted"/>
<name>A0A6L6X7J1_9ACTN</name>
<gene>
    <name evidence="2" type="ORF">GPA10_34890</name>
</gene>
<protein>
    <submittedName>
        <fullName evidence="2">Uncharacterized protein</fullName>
    </submittedName>
</protein>
<dbReference type="EMBL" id="WPNZ01000027">
    <property type="protein sequence ID" value="MVO89802.1"/>
    <property type="molecule type" value="Genomic_DNA"/>
</dbReference>
<reference evidence="2 3" key="1">
    <citation type="submission" date="2019-11" db="EMBL/GenBank/DDBJ databases">
        <title>Streptomyces typhae sp. nov., a novel endophytic actinomycete isolated from the root of cattail pollen (Typha angustifolia L.).</title>
        <authorList>
            <person name="Peng C."/>
        </authorList>
    </citation>
    <scope>NUCLEOTIDE SEQUENCE [LARGE SCALE GENOMIC DNA]</scope>
    <source>
        <strain evidence="3">p1417</strain>
    </source>
</reference>
<accession>A0A6L6X7J1</accession>
<evidence type="ECO:0000313" key="2">
    <source>
        <dbReference type="EMBL" id="MVO89802.1"/>
    </source>
</evidence>
<feature type="region of interest" description="Disordered" evidence="1">
    <location>
        <begin position="22"/>
        <end position="61"/>
    </location>
</feature>
<dbReference type="RefSeq" id="WP_157168954.1">
    <property type="nucleotide sequence ID" value="NZ_WPNZ01000027.1"/>
</dbReference>
<organism evidence="2 3">
    <name type="scientific">Streptomyces typhae</name>
    <dbReference type="NCBI Taxonomy" id="2681492"/>
    <lineage>
        <taxon>Bacteria</taxon>
        <taxon>Bacillati</taxon>
        <taxon>Actinomycetota</taxon>
        <taxon>Actinomycetes</taxon>
        <taxon>Kitasatosporales</taxon>
        <taxon>Streptomycetaceae</taxon>
        <taxon>Streptomyces</taxon>
    </lineage>
</organism>
<evidence type="ECO:0000256" key="1">
    <source>
        <dbReference type="SAM" id="MobiDB-lite"/>
    </source>
</evidence>